<accession>A0AC35G1N3</accession>
<proteinExistence type="predicted"/>
<evidence type="ECO:0000313" key="2">
    <source>
        <dbReference type="WBParaSite" id="PS1159_v2.g23159.t1"/>
    </source>
</evidence>
<evidence type="ECO:0000313" key="1">
    <source>
        <dbReference type="Proteomes" id="UP000887580"/>
    </source>
</evidence>
<protein>
    <submittedName>
        <fullName evidence="2">Uncharacterized protein</fullName>
    </submittedName>
</protein>
<name>A0AC35G1N3_9BILA</name>
<reference evidence="2" key="1">
    <citation type="submission" date="2022-11" db="UniProtKB">
        <authorList>
            <consortium name="WormBaseParasite"/>
        </authorList>
    </citation>
    <scope>IDENTIFICATION</scope>
</reference>
<sequence>MFEKKEIHFMFSKISEEGFYYHSYRSYPNVEKLWLCDMLRIKSGDYGFGKIGNVFLNKIYRNTLKNLIIFSGFTLFKELEILSKSPFLTEIILHTAVKNENDEPSPIEEIMVLLPNLKVFGISPSNFTMESFNKLLEFKFSNKFEKLYFEL</sequence>
<organism evidence="1 2">
    <name type="scientific">Panagrolaimus sp. PS1159</name>
    <dbReference type="NCBI Taxonomy" id="55785"/>
    <lineage>
        <taxon>Eukaryota</taxon>
        <taxon>Metazoa</taxon>
        <taxon>Ecdysozoa</taxon>
        <taxon>Nematoda</taxon>
        <taxon>Chromadorea</taxon>
        <taxon>Rhabditida</taxon>
        <taxon>Tylenchina</taxon>
        <taxon>Panagrolaimomorpha</taxon>
        <taxon>Panagrolaimoidea</taxon>
        <taxon>Panagrolaimidae</taxon>
        <taxon>Panagrolaimus</taxon>
    </lineage>
</organism>
<dbReference type="WBParaSite" id="PS1159_v2.g23159.t1">
    <property type="protein sequence ID" value="PS1159_v2.g23159.t1"/>
    <property type="gene ID" value="PS1159_v2.g23159"/>
</dbReference>
<dbReference type="Proteomes" id="UP000887580">
    <property type="component" value="Unplaced"/>
</dbReference>